<reference evidence="1" key="2">
    <citation type="journal article" date="2015" name="Data Brief">
        <title>Shoot transcriptome of the giant reed, Arundo donax.</title>
        <authorList>
            <person name="Barrero R.A."/>
            <person name="Guerrero F.D."/>
            <person name="Moolhuijzen P."/>
            <person name="Goolsby J.A."/>
            <person name="Tidwell J."/>
            <person name="Bellgard S.E."/>
            <person name="Bellgard M.I."/>
        </authorList>
    </citation>
    <scope>NUCLEOTIDE SEQUENCE</scope>
    <source>
        <tissue evidence="1">Shoot tissue taken approximately 20 cm above the soil surface</tissue>
    </source>
</reference>
<sequence length="33" mass="3822">MRDYLSFHHQASPFPTCWFFALGQIPPKVSLEA</sequence>
<name>A0A0A9EDA9_ARUDO</name>
<accession>A0A0A9EDA9</accession>
<dbReference type="AlphaFoldDB" id="A0A0A9EDA9"/>
<protein>
    <submittedName>
        <fullName evidence="1">Uncharacterized protein</fullName>
    </submittedName>
</protein>
<organism evidence="1">
    <name type="scientific">Arundo donax</name>
    <name type="common">Giant reed</name>
    <name type="synonym">Donax arundinaceus</name>
    <dbReference type="NCBI Taxonomy" id="35708"/>
    <lineage>
        <taxon>Eukaryota</taxon>
        <taxon>Viridiplantae</taxon>
        <taxon>Streptophyta</taxon>
        <taxon>Embryophyta</taxon>
        <taxon>Tracheophyta</taxon>
        <taxon>Spermatophyta</taxon>
        <taxon>Magnoliopsida</taxon>
        <taxon>Liliopsida</taxon>
        <taxon>Poales</taxon>
        <taxon>Poaceae</taxon>
        <taxon>PACMAD clade</taxon>
        <taxon>Arundinoideae</taxon>
        <taxon>Arundineae</taxon>
        <taxon>Arundo</taxon>
    </lineage>
</organism>
<reference evidence="1" key="1">
    <citation type="submission" date="2014-09" db="EMBL/GenBank/DDBJ databases">
        <authorList>
            <person name="Magalhaes I.L.F."/>
            <person name="Oliveira U."/>
            <person name="Santos F.R."/>
            <person name="Vidigal T.H.D.A."/>
            <person name="Brescovit A.D."/>
            <person name="Santos A.J."/>
        </authorList>
    </citation>
    <scope>NUCLEOTIDE SEQUENCE</scope>
    <source>
        <tissue evidence="1">Shoot tissue taken approximately 20 cm above the soil surface</tissue>
    </source>
</reference>
<proteinExistence type="predicted"/>
<dbReference type="EMBL" id="GBRH01202030">
    <property type="protein sequence ID" value="JAD95865.1"/>
    <property type="molecule type" value="Transcribed_RNA"/>
</dbReference>
<evidence type="ECO:0000313" key="1">
    <source>
        <dbReference type="EMBL" id="JAD95865.1"/>
    </source>
</evidence>